<accession>A0A380WI68</accession>
<feature type="transmembrane region" description="Helical" evidence="1">
    <location>
        <begin position="75"/>
        <end position="93"/>
    </location>
</feature>
<evidence type="ECO:0000256" key="1">
    <source>
        <dbReference type="SAM" id="Phobius"/>
    </source>
</evidence>
<dbReference type="AlphaFoldDB" id="A0A380WI68"/>
<dbReference type="Pfam" id="PF04536">
    <property type="entry name" value="TPM_phosphatase"/>
    <property type="match status" value="1"/>
</dbReference>
<evidence type="ECO:0000313" key="4">
    <source>
        <dbReference type="Proteomes" id="UP000254701"/>
    </source>
</evidence>
<dbReference type="PANTHER" id="PTHR30373:SF8">
    <property type="entry name" value="BLL7265 PROTEIN"/>
    <property type="match status" value="1"/>
</dbReference>
<keyword evidence="1" id="KW-0812">Transmembrane</keyword>
<sequence length="212" mass="23166">MTQTTLTPGDHERIAAAIRTAEAQTSGEIYCVVAHRSDGYFFAAAFAVITGILLVSLAAAFALEYWWVAVRLPHFVIVQLLAVAAACALLWWLPGLRIRLIPRGLLYRAAHANALRQFYARNVHLTTARTGVLIFVSLAERYAEVVADAGIHAKVPQDTWDDIVRDLTGQARANDLADGFVAAIATVGTLLARHFPVSSHDVNELDDHLVEI</sequence>
<dbReference type="EMBL" id="UFSM01000001">
    <property type="protein sequence ID" value="SUU87864.1"/>
    <property type="molecule type" value="Genomic_DNA"/>
</dbReference>
<name>A0A380WI68_AMIAI</name>
<evidence type="ECO:0000259" key="2">
    <source>
        <dbReference type="Pfam" id="PF04536"/>
    </source>
</evidence>
<proteinExistence type="predicted"/>
<keyword evidence="1" id="KW-0472">Membrane</keyword>
<dbReference type="Gene3D" id="3.10.310.50">
    <property type="match status" value="1"/>
</dbReference>
<organism evidence="3 4">
    <name type="scientific">Aminobacter aminovorans</name>
    <name type="common">Chelatobacter heintzii</name>
    <dbReference type="NCBI Taxonomy" id="83263"/>
    <lineage>
        <taxon>Bacteria</taxon>
        <taxon>Pseudomonadati</taxon>
        <taxon>Pseudomonadota</taxon>
        <taxon>Alphaproteobacteria</taxon>
        <taxon>Hyphomicrobiales</taxon>
        <taxon>Phyllobacteriaceae</taxon>
        <taxon>Aminobacter</taxon>
    </lineage>
</organism>
<feature type="domain" description="TPM" evidence="2">
    <location>
        <begin position="121"/>
        <end position="188"/>
    </location>
</feature>
<dbReference type="Proteomes" id="UP000254701">
    <property type="component" value="Unassembled WGS sequence"/>
</dbReference>
<evidence type="ECO:0000313" key="3">
    <source>
        <dbReference type="EMBL" id="SUU87864.1"/>
    </source>
</evidence>
<dbReference type="RefSeq" id="WP_115730302.1">
    <property type="nucleotide sequence ID" value="NZ_BAAAVY010000010.1"/>
</dbReference>
<dbReference type="OrthoDB" id="5825388at2"/>
<feature type="transmembrane region" description="Helical" evidence="1">
    <location>
        <begin position="40"/>
        <end position="63"/>
    </location>
</feature>
<reference evidence="3 4" key="1">
    <citation type="submission" date="2018-06" db="EMBL/GenBank/DDBJ databases">
        <authorList>
            <consortium name="Pathogen Informatics"/>
            <person name="Doyle S."/>
        </authorList>
    </citation>
    <scope>NUCLEOTIDE SEQUENCE [LARGE SCALE GENOMIC DNA]</scope>
    <source>
        <strain evidence="3 4">NCTC10684</strain>
    </source>
</reference>
<keyword evidence="1" id="KW-1133">Transmembrane helix</keyword>
<dbReference type="PANTHER" id="PTHR30373">
    <property type="entry name" value="UPF0603 PROTEIN YGCG"/>
    <property type="match status" value="1"/>
</dbReference>
<dbReference type="InterPro" id="IPR007621">
    <property type="entry name" value="TPM_dom"/>
</dbReference>
<protein>
    <submittedName>
        <fullName evidence="3">Domain of uncharacterized function (DUF477)</fullName>
    </submittedName>
</protein>
<gene>
    <name evidence="3" type="ORF">NCTC10684_01067</name>
</gene>